<dbReference type="Proteomes" id="UP000638353">
    <property type="component" value="Unassembled WGS sequence"/>
</dbReference>
<dbReference type="RefSeq" id="WP_189827895.1">
    <property type="nucleotide sequence ID" value="NZ_BMVC01000020.1"/>
</dbReference>
<protein>
    <submittedName>
        <fullName evidence="1">Uncharacterized protein</fullName>
    </submittedName>
</protein>
<evidence type="ECO:0000313" key="1">
    <source>
        <dbReference type="EMBL" id="GHD13850.1"/>
    </source>
</evidence>
<evidence type="ECO:0000313" key="2">
    <source>
        <dbReference type="Proteomes" id="UP000638353"/>
    </source>
</evidence>
<sequence>MSWSFVYSPHTVDQLSGLPEDARHAALDLFDRLEADPYAHTVPYGEDDGLTRQAWFGTWGTLVVLCNPITRRITLLSVVWTS</sequence>
<name>A0A918X5F9_9ACTN</name>
<dbReference type="AlphaFoldDB" id="A0A918X5F9"/>
<dbReference type="EMBL" id="BMVC01000020">
    <property type="protein sequence ID" value="GHD13850.1"/>
    <property type="molecule type" value="Genomic_DNA"/>
</dbReference>
<organism evidence="1 2">
    <name type="scientific">Streptomyces finlayi</name>
    <dbReference type="NCBI Taxonomy" id="67296"/>
    <lineage>
        <taxon>Bacteria</taxon>
        <taxon>Bacillati</taxon>
        <taxon>Actinomycetota</taxon>
        <taxon>Actinomycetes</taxon>
        <taxon>Kitasatosporales</taxon>
        <taxon>Streptomycetaceae</taxon>
        <taxon>Streptomyces</taxon>
    </lineage>
</organism>
<proteinExistence type="predicted"/>
<reference evidence="1" key="2">
    <citation type="submission" date="2020-09" db="EMBL/GenBank/DDBJ databases">
        <authorList>
            <person name="Sun Q."/>
            <person name="Ohkuma M."/>
        </authorList>
    </citation>
    <scope>NUCLEOTIDE SEQUENCE</scope>
    <source>
        <strain evidence="1">JCM 4637</strain>
    </source>
</reference>
<reference evidence="1" key="1">
    <citation type="journal article" date="2014" name="Int. J. Syst. Evol. Microbiol.">
        <title>Complete genome sequence of Corynebacterium casei LMG S-19264T (=DSM 44701T), isolated from a smear-ripened cheese.</title>
        <authorList>
            <consortium name="US DOE Joint Genome Institute (JGI-PGF)"/>
            <person name="Walter F."/>
            <person name="Albersmeier A."/>
            <person name="Kalinowski J."/>
            <person name="Ruckert C."/>
        </authorList>
    </citation>
    <scope>NUCLEOTIDE SEQUENCE</scope>
    <source>
        <strain evidence="1">JCM 4637</strain>
    </source>
</reference>
<comment type="caution">
    <text evidence="1">The sequence shown here is derived from an EMBL/GenBank/DDBJ whole genome shotgun (WGS) entry which is preliminary data.</text>
</comment>
<gene>
    <name evidence="1" type="ORF">GCM10010334_72540</name>
</gene>
<accession>A0A918X5F9</accession>